<dbReference type="InterPro" id="IPR023679">
    <property type="entry name" value="UPF0761_bac"/>
</dbReference>
<evidence type="ECO:0000313" key="8">
    <source>
        <dbReference type="EMBL" id="SEQ67422.1"/>
    </source>
</evidence>
<proteinExistence type="inferred from homology"/>
<keyword evidence="2 7" id="KW-1003">Cell membrane</keyword>
<dbReference type="EMBL" id="FOGB01000006">
    <property type="protein sequence ID" value="SEQ67422.1"/>
    <property type="molecule type" value="Genomic_DNA"/>
</dbReference>
<keyword evidence="5 7" id="KW-1133">Transmembrane helix</keyword>
<dbReference type="NCBIfam" id="TIGR00765">
    <property type="entry name" value="yihY_not_rbn"/>
    <property type="match status" value="1"/>
</dbReference>
<gene>
    <name evidence="8" type="ORF">SAMN03080615_02310</name>
</gene>
<keyword evidence="9" id="KW-1185">Reference proteome</keyword>
<reference evidence="9" key="1">
    <citation type="submission" date="2016-10" db="EMBL/GenBank/DDBJ databases">
        <authorList>
            <person name="Varghese N."/>
            <person name="Submissions S."/>
        </authorList>
    </citation>
    <scope>NUCLEOTIDE SEQUENCE [LARGE SCALE GENOMIC DNA]</scope>
    <source>
        <strain evidence="9">DSM 18887</strain>
    </source>
</reference>
<dbReference type="HAMAP" id="MF_00672">
    <property type="entry name" value="UPF0761"/>
    <property type="match status" value="1"/>
</dbReference>
<dbReference type="Proteomes" id="UP000198749">
    <property type="component" value="Unassembled WGS sequence"/>
</dbReference>
<evidence type="ECO:0000256" key="5">
    <source>
        <dbReference type="ARBA" id="ARBA00022989"/>
    </source>
</evidence>
<comment type="similarity">
    <text evidence="7">Belongs to the UPF0761 family.</text>
</comment>
<dbReference type="NCBIfam" id="NF002457">
    <property type="entry name" value="PRK01637.1"/>
    <property type="match status" value="1"/>
</dbReference>
<dbReference type="RefSeq" id="WP_091358161.1">
    <property type="nucleotide sequence ID" value="NZ_AP025284.1"/>
</dbReference>
<name>A0A1H9HZ15_9GAMM</name>
<dbReference type="OrthoDB" id="9808671at2"/>
<evidence type="ECO:0000256" key="4">
    <source>
        <dbReference type="ARBA" id="ARBA00022692"/>
    </source>
</evidence>
<feature type="transmembrane region" description="Helical" evidence="7">
    <location>
        <begin position="237"/>
        <end position="263"/>
    </location>
</feature>
<comment type="subcellular location">
    <subcellularLocation>
        <location evidence="1 7">Cell membrane</location>
        <topology evidence="1 7">Multi-pass membrane protein</topology>
    </subcellularLocation>
</comment>
<feature type="transmembrane region" description="Helical" evidence="7">
    <location>
        <begin position="207"/>
        <end position="225"/>
    </location>
</feature>
<evidence type="ECO:0000256" key="2">
    <source>
        <dbReference type="ARBA" id="ARBA00022475"/>
    </source>
</evidence>
<dbReference type="GO" id="GO:0005886">
    <property type="term" value="C:plasma membrane"/>
    <property type="evidence" value="ECO:0007669"/>
    <property type="project" value="UniProtKB-SubCell"/>
</dbReference>
<dbReference type="PANTHER" id="PTHR30213">
    <property type="entry name" value="INNER MEMBRANE PROTEIN YHJD"/>
    <property type="match status" value="1"/>
</dbReference>
<feature type="transmembrane region" description="Helical" evidence="7">
    <location>
        <begin position="96"/>
        <end position="115"/>
    </location>
</feature>
<dbReference type="AlphaFoldDB" id="A0A1H9HZ15"/>
<dbReference type="Pfam" id="PF03631">
    <property type="entry name" value="Virul_fac_BrkB"/>
    <property type="match status" value="1"/>
</dbReference>
<keyword evidence="4 7" id="KW-0812">Transmembrane</keyword>
<accession>A0A1H9HZ15</accession>
<dbReference type="InterPro" id="IPR017039">
    <property type="entry name" value="Virul_fac_BrkB"/>
</dbReference>
<keyword evidence="6 7" id="KW-0472">Membrane</keyword>
<feature type="transmembrane region" description="Helical" evidence="7">
    <location>
        <begin position="175"/>
        <end position="195"/>
    </location>
</feature>
<sequence length="405" mass="45154">MSDHLFSLRGVWHFIRYLVRQFVHNQGVLNASALTYTTLFAVVPLMTVSYAMLAAIPSFQGAGEQLQGWIFENFVPATGAVVQEYLSDFAAQASKLTAVGLIFLFITSIMMMKNIEAALNRIWRVSEPRKGMSSFLLYWAVLSLGPILIGVGLLVSSYLASLSLFTSATELVGRARLLAILPLVMSAAAFTLLYAAVPNCKVPLRNAVIGGLVVAILFETAKRAFAFFVTQFPSYELIYGAFAAVPLFLAWIFISWTIILLGAELSRALTVYRDHRRGRHYSHLHTMVSILQRLWQAQQKGEVLADRQLLQQVEGLEQSDWDSYNIILLEASVISRTEQGGYLLARDMGNFTLDQLNQLLPWPLPESAAAEVASGWQNQLNQRLKNLSEARQEQLGLTLEALFNE</sequence>
<feature type="transmembrane region" description="Helical" evidence="7">
    <location>
        <begin position="33"/>
        <end position="56"/>
    </location>
</feature>
<dbReference type="STRING" id="355243.SAMN03080615_02310"/>
<feature type="transmembrane region" description="Helical" evidence="7">
    <location>
        <begin position="136"/>
        <end position="155"/>
    </location>
</feature>
<evidence type="ECO:0000256" key="7">
    <source>
        <dbReference type="HAMAP-Rule" id="MF_00672"/>
    </source>
</evidence>
<keyword evidence="3" id="KW-0997">Cell inner membrane</keyword>
<evidence type="ECO:0000256" key="6">
    <source>
        <dbReference type="ARBA" id="ARBA00023136"/>
    </source>
</evidence>
<protein>
    <recommendedName>
        <fullName evidence="7">UPF0761 membrane protein SAMN03080615_02310</fullName>
    </recommendedName>
</protein>
<organism evidence="8 9">
    <name type="scientific">Amphritea atlantica</name>
    <dbReference type="NCBI Taxonomy" id="355243"/>
    <lineage>
        <taxon>Bacteria</taxon>
        <taxon>Pseudomonadati</taxon>
        <taxon>Pseudomonadota</taxon>
        <taxon>Gammaproteobacteria</taxon>
        <taxon>Oceanospirillales</taxon>
        <taxon>Oceanospirillaceae</taxon>
        <taxon>Amphritea</taxon>
    </lineage>
</organism>
<evidence type="ECO:0000256" key="1">
    <source>
        <dbReference type="ARBA" id="ARBA00004651"/>
    </source>
</evidence>
<dbReference type="PANTHER" id="PTHR30213:SF0">
    <property type="entry name" value="UPF0761 MEMBRANE PROTEIN YIHY"/>
    <property type="match status" value="1"/>
</dbReference>
<evidence type="ECO:0000256" key="3">
    <source>
        <dbReference type="ARBA" id="ARBA00022519"/>
    </source>
</evidence>
<evidence type="ECO:0000313" key="9">
    <source>
        <dbReference type="Proteomes" id="UP000198749"/>
    </source>
</evidence>